<feature type="region of interest" description="Disordered" evidence="2">
    <location>
        <begin position="71"/>
        <end position="130"/>
    </location>
</feature>
<gene>
    <name evidence="4" type="primary">LOC129325832</name>
</gene>
<dbReference type="KEGG" id="emc:129325832"/>
<organism evidence="3 4">
    <name type="scientific">Eublepharis macularius</name>
    <name type="common">Leopard gecko</name>
    <name type="synonym">Cyrtodactylus macularius</name>
    <dbReference type="NCBI Taxonomy" id="481883"/>
    <lineage>
        <taxon>Eukaryota</taxon>
        <taxon>Metazoa</taxon>
        <taxon>Chordata</taxon>
        <taxon>Craniata</taxon>
        <taxon>Vertebrata</taxon>
        <taxon>Euteleostomi</taxon>
        <taxon>Lepidosauria</taxon>
        <taxon>Squamata</taxon>
        <taxon>Bifurcata</taxon>
        <taxon>Gekkota</taxon>
        <taxon>Eublepharidae</taxon>
        <taxon>Eublepharinae</taxon>
        <taxon>Eublepharis</taxon>
    </lineage>
</organism>
<proteinExistence type="predicted"/>
<feature type="coiled-coil region" evidence="1">
    <location>
        <begin position="304"/>
        <end position="331"/>
    </location>
</feature>
<keyword evidence="1" id="KW-0175">Coiled coil</keyword>
<evidence type="ECO:0000256" key="1">
    <source>
        <dbReference type="SAM" id="Coils"/>
    </source>
</evidence>
<feature type="region of interest" description="Disordered" evidence="2">
    <location>
        <begin position="256"/>
        <end position="277"/>
    </location>
</feature>
<feature type="compositionally biased region" description="Basic and acidic residues" evidence="2">
    <location>
        <begin position="72"/>
        <end position="91"/>
    </location>
</feature>
<feature type="region of interest" description="Disordered" evidence="2">
    <location>
        <begin position="337"/>
        <end position="370"/>
    </location>
</feature>
<name>A0AA97J231_EUBMA</name>
<accession>A0AA97J231</accession>
<evidence type="ECO:0000256" key="2">
    <source>
        <dbReference type="SAM" id="MobiDB-lite"/>
    </source>
</evidence>
<protein>
    <submittedName>
        <fullName evidence="4">Uncharacterized protein LOC129325832</fullName>
    </submittedName>
</protein>
<feature type="compositionally biased region" description="Pro residues" evidence="2">
    <location>
        <begin position="261"/>
        <end position="273"/>
    </location>
</feature>
<dbReference type="RefSeq" id="XP_054829739.1">
    <property type="nucleotide sequence ID" value="XM_054973764.1"/>
</dbReference>
<evidence type="ECO:0000313" key="3">
    <source>
        <dbReference type="Proteomes" id="UP001190640"/>
    </source>
</evidence>
<keyword evidence="3" id="KW-1185">Reference proteome</keyword>
<dbReference type="Proteomes" id="UP001190640">
    <property type="component" value="Chromosome 1"/>
</dbReference>
<dbReference type="AlphaFoldDB" id="A0AA97J231"/>
<feature type="compositionally biased region" description="Low complexity" evidence="2">
    <location>
        <begin position="95"/>
        <end position="130"/>
    </location>
</feature>
<feature type="compositionally biased region" description="Acidic residues" evidence="2">
    <location>
        <begin position="342"/>
        <end position="355"/>
    </location>
</feature>
<sequence>MVVEERPSLVVPWGAASPVSVAELQLEHPISNTQHRPVWSAAPIPFPKYLSEPARYSPALRSLVFSPSRSSYRQDTRLPKAKETDTQKTQEADSESGPPARASPPAAAAREPWSRSVRSPPGASPALASAVAEASGPGAAVTLDALEQQLAALKELQHQYLQGQLRVRRTCQHFPRALRAISLQICRARRRLIRTEVRLKRQEREASPSPADVAQVPVFEGFSTASTSSLAQEPVSPMASDSRGVLFLGSSASSFSLSLHPSPPPPPSSPPLRPDPRDLQEALATLLERQAHHLRDRKRDLRGCQECLKTLKALRAQLRNVRKRLWALEAELGIQVPPRELDADDEQEEEKEEAELLPGALSTSRDKQED</sequence>
<reference evidence="4" key="1">
    <citation type="submission" date="2025-08" db="UniProtKB">
        <authorList>
            <consortium name="RefSeq"/>
        </authorList>
    </citation>
    <scope>IDENTIFICATION</scope>
    <source>
        <tissue evidence="4">Blood</tissue>
    </source>
</reference>
<evidence type="ECO:0000313" key="4">
    <source>
        <dbReference type="RefSeq" id="XP_054829739.1"/>
    </source>
</evidence>
<dbReference type="GeneID" id="129325832"/>